<proteinExistence type="predicted"/>
<evidence type="ECO:0000313" key="2">
    <source>
        <dbReference type="EMBL" id="RCH99667.1"/>
    </source>
</evidence>
<feature type="region of interest" description="Disordered" evidence="1">
    <location>
        <begin position="484"/>
        <end position="515"/>
    </location>
</feature>
<keyword evidence="3" id="KW-1185">Reference proteome</keyword>
<accession>A0A367KBW7</accession>
<dbReference type="OrthoDB" id="2263377at2759"/>
<dbReference type="EMBL" id="PJQL01000108">
    <property type="protein sequence ID" value="RCH99667.1"/>
    <property type="molecule type" value="Genomic_DNA"/>
</dbReference>
<dbReference type="Proteomes" id="UP000252139">
    <property type="component" value="Unassembled WGS sequence"/>
</dbReference>
<protein>
    <submittedName>
        <fullName evidence="2">Uncharacterized protein</fullName>
    </submittedName>
</protein>
<organism evidence="2 3">
    <name type="scientific">Rhizopus azygosporus</name>
    <name type="common">Rhizopus microsporus var. azygosporus</name>
    <dbReference type="NCBI Taxonomy" id="86630"/>
    <lineage>
        <taxon>Eukaryota</taxon>
        <taxon>Fungi</taxon>
        <taxon>Fungi incertae sedis</taxon>
        <taxon>Mucoromycota</taxon>
        <taxon>Mucoromycotina</taxon>
        <taxon>Mucoromycetes</taxon>
        <taxon>Mucorales</taxon>
        <taxon>Mucorineae</taxon>
        <taxon>Rhizopodaceae</taxon>
        <taxon>Rhizopus</taxon>
    </lineage>
</organism>
<gene>
    <name evidence="2" type="ORF">CU097_015132</name>
</gene>
<evidence type="ECO:0000313" key="3">
    <source>
        <dbReference type="Proteomes" id="UP000252139"/>
    </source>
</evidence>
<comment type="caution">
    <text evidence="2">The sequence shown here is derived from an EMBL/GenBank/DDBJ whole genome shotgun (WGS) entry which is preliminary data.</text>
</comment>
<evidence type="ECO:0000256" key="1">
    <source>
        <dbReference type="SAM" id="MobiDB-lite"/>
    </source>
</evidence>
<name>A0A367KBW7_RHIAZ</name>
<dbReference type="AlphaFoldDB" id="A0A367KBW7"/>
<feature type="compositionally biased region" description="Basic residues" evidence="1">
    <location>
        <begin position="504"/>
        <end position="515"/>
    </location>
</feature>
<reference evidence="2 3" key="1">
    <citation type="journal article" date="2018" name="G3 (Bethesda)">
        <title>Phylogenetic and Phylogenomic Definition of Rhizopus Species.</title>
        <authorList>
            <person name="Gryganskyi A.P."/>
            <person name="Golan J."/>
            <person name="Dolatabadi S."/>
            <person name="Mondo S."/>
            <person name="Robb S."/>
            <person name="Idnurm A."/>
            <person name="Muszewska A."/>
            <person name="Steczkiewicz K."/>
            <person name="Masonjones S."/>
            <person name="Liao H.L."/>
            <person name="Gajdeczka M.T."/>
            <person name="Anike F."/>
            <person name="Vuek A."/>
            <person name="Anishchenko I.M."/>
            <person name="Voigt K."/>
            <person name="de Hoog G.S."/>
            <person name="Smith M.E."/>
            <person name="Heitman J."/>
            <person name="Vilgalys R."/>
            <person name="Stajich J.E."/>
        </authorList>
    </citation>
    <scope>NUCLEOTIDE SEQUENCE [LARGE SCALE GENOMIC DNA]</scope>
    <source>
        <strain evidence="2 3">CBS 357.93</strain>
    </source>
</reference>
<sequence>MNKYKFPYNGNDKHLKYFADNPCSNWSFQNFTDIFNSEKPSKTKIKSLLACYLNALNTIERNHKVPNDVKHHIRNLIDEEKKDKKSSSSIEYNIVATDSSRIYAIGDKNTVYAEASQLPLEEEESDDERIPSDLSIDHHPYRTAEYFFINEEPMQQKQEQQQQEEEVVHWLVNEGYNISEKCYTLKRNTQLMKRNPGSLSDLRLLALNDIFIFNNDLSSSVTKYFGTNIHQAIMSSLRFENYRPETPNKALIWCQEISEDPPSDFLSCLSVCSRYMAEAAEKKNNIDAHTAHVLTQILPLLIAGPPDRSIEDSYVHHFLAPLLQSVFSSDTRLKTRWANGNDLSNNESKAYKPDFVVYSMTINVKCVVLIAEFKPTEQSSTIESDSVKLARQMRTTYNDLVLNGVECPLVCGILTEGRHLKTFVMDMISPKLYRYINLSQVDVCFRIDQLYLIPAIVAKLLQLKNIALKTVVKAEASIMEAVESGRRRQPIPPQSWLSNDTHRLSRKRKKTPDNQ</sequence>